<dbReference type="STRING" id="1423807.FD16_GL001428"/>
<dbReference type="Gene3D" id="1.10.472.50">
    <property type="entry name" value="HD-domain/PDEase-like"/>
    <property type="match status" value="1"/>
</dbReference>
<dbReference type="InterPro" id="IPR003607">
    <property type="entry name" value="HD/PDEase_dom"/>
</dbReference>
<evidence type="ECO:0000313" key="2">
    <source>
        <dbReference type="EMBL" id="KRM10224.1"/>
    </source>
</evidence>
<organism evidence="2 3">
    <name type="scientific">Paucilactobacillus suebicus DSM 5007 = KCTC 3549</name>
    <dbReference type="NCBI Taxonomy" id="1423807"/>
    <lineage>
        <taxon>Bacteria</taxon>
        <taxon>Bacillati</taxon>
        <taxon>Bacillota</taxon>
        <taxon>Bacilli</taxon>
        <taxon>Lactobacillales</taxon>
        <taxon>Lactobacillaceae</taxon>
        <taxon>Paucilactobacillus</taxon>
    </lineage>
</organism>
<dbReference type="Pfam" id="PF01966">
    <property type="entry name" value="HD"/>
    <property type="match status" value="1"/>
</dbReference>
<evidence type="ECO:0000259" key="1">
    <source>
        <dbReference type="SMART" id="SM00471"/>
    </source>
</evidence>
<comment type="caution">
    <text evidence="2">The sequence shown here is derived from an EMBL/GenBank/DDBJ whole genome shotgun (WGS) entry which is preliminary data.</text>
</comment>
<dbReference type="SMART" id="SM00471">
    <property type="entry name" value="HDc"/>
    <property type="match status" value="1"/>
</dbReference>
<dbReference type="InterPro" id="IPR006674">
    <property type="entry name" value="HD_domain"/>
</dbReference>
<reference evidence="2 3" key="1">
    <citation type="journal article" date="2015" name="Genome Announc.">
        <title>Expanding the biotechnology potential of lactobacilli through comparative genomics of 213 strains and associated genera.</title>
        <authorList>
            <person name="Sun Z."/>
            <person name="Harris H.M."/>
            <person name="McCann A."/>
            <person name="Guo C."/>
            <person name="Argimon S."/>
            <person name="Zhang W."/>
            <person name="Yang X."/>
            <person name="Jeffery I.B."/>
            <person name="Cooney J.C."/>
            <person name="Kagawa T.F."/>
            <person name="Liu W."/>
            <person name="Song Y."/>
            <person name="Salvetti E."/>
            <person name="Wrobel A."/>
            <person name="Rasinkangas P."/>
            <person name="Parkhill J."/>
            <person name="Rea M.C."/>
            <person name="O'Sullivan O."/>
            <person name="Ritari J."/>
            <person name="Douillard F.P."/>
            <person name="Paul Ross R."/>
            <person name="Yang R."/>
            <person name="Briner A.E."/>
            <person name="Felis G.E."/>
            <person name="de Vos W.M."/>
            <person name="Barrangou R."/>
            <person name="Klaenhammer T.R."/>
            <person name="Caufield P.W."/>
            <person name="Cui Y."/>
            <person name="Zhang H."/>
            <person name="O'Toole P.W."/>
        </authorList>
    </citation>
    <scope>NUCLEOTIDE SEQUENCE [LARGE SCALE GENOMIC DNA]</scope>
    <source>
        <strain evidence="2 3">DSM 5007</strain>
    </source>
</reference>
<dbReference type="Proteomes" id="UP000051820">
    <property type="component" value="Unassembled WGS sequence"/>
</dbReference>
<gene>
    <name evidence="2" type="ORF">FD16_GL001428</name>
</gene>
<protein>
    <recommendedName>
        <fullName evidence="1">HD/PDEase domain-containing protein</fullName>
    </recommendedName>
</protein>
<dbReference type="Gene3D" id="1.20.58.1910">
    <property type="match status" value="1"/>
</dbReference>
<sequence>MEMKLMNQISRDQLTSIRQFAFDDASKDHSGHGVDHLKRVEQLIHTISQKEENDESISVAAGLLHDVIDDKLTNDPVAKLTQVNQFLVRLNISNPVIDEINLTINNMSFSKTLTDQQVELSLAGKVVQDADRLDAIGALGIGRAFYYSGKVGEAMYDPQKKPRMHMTKEQYRHEPGTTINHFYEKLLLIVDQLNTITARKIGQHRQQVMLKFIAEFKDEWEEIIPDDGDEK</sequence>
<dbReference type="PATRIC" id="fig|1423807.3.peg.1455"/>
<evidence type="ECO:0000313" key="3">
    <source>
        <dbReference type="Proteomes" id="UP000051820"/>
    </source>
</evidence>
<keyword evidence="3" id="KW-1185">Reference proteome</keyword>
<dbReference type="AlphaFoldDB" id="A0A0R1VX02"/>
<name>A0A0R1VX02_9LACO</name>
<dbReference type="eggNOG" id="COG1418">
    <property type="taxonomic scope" value="Bacteria"/>
</dbReference>
<dbReference type="SUPFAM" id="SSF109604">
    <property type="entry name" value="HD-domain/PDEase-like"/>
    <property type="match status" value="1"/>
</dbReference>
<dbReference type="EMBL" id="AZGF01000030">
    <property type="protein sequence ID" value="KRM10224.1"/>
    <property type="molecule type" value="Genomic_DNA"/>
</dbReference>
<dbReference type="PANTHER" id="PTHR33594:SF1">
    <property type="entry name" value="HD_PDEASE DOMAIN-CONTAINING PROTEIN"/>
    <property type="match status" value="1"/>
</dbReference>
<feature type="domain" description="HD/PDEase" evidence="1">
    <location>
        <begin position="29"/>
        <end position="145"/>
    </location>
</feature>
<proteinExistence type="predicted"/>
<dbReference type="CDD" id="cd00077">
    <property type="entry name" value="HDc"/>
    <property type="match status" value="1"/>
</dbReference>
<accession>A0A0R1VX02</accession>
<dbReference type="PANTHER" id="PTHR33594">
    <property type="entry name" value="SUPERFAMILY HYDROLASE, PUTATIVE (AFU_ORTHOLOGUE AFUA_1G03035)-RELATED"/>
    <property type="match status" value="1"/>
</dbReference>